<dbReference type="Gene3D" id="3.40.50.1000">
    <property type="entry name" value="HAD superfamily/HAD-like"/>
    <property type="match status" value="1"/>
</dbReference>
<reference evidence="1 2" key="1">
    <citation type="submission" date="2018-05" db="EMBL/GenBank/DDBJ databases">
        <title>Genomic Encyclopedia of Type Strains, Phase IV (KMG-IV): sequencing the most valuable type-strain genomes for metagenomic binning, comparative biology and taxonomic classification.</title>
        <authorList>
            <person name="Goeker M."/>
        </authorList>
    </citation>
    <scope>NUCLEOTIDE SEQUENCE [LARGE SCALE GENOMIC DNA]</scope>
    <source>
        <strain evidence="1 2">DSM 100333</strain>
    </source>
</reference>
<dbReference type="OrthoDB" id="323926at2"/>
<sequence>MFEFIYSKDRIKGLNKVITQQYSKQKLIPLLWTEHCVECAAPACYDTCSRYKKREDGNCIRIENGISPIILDGKLGAKVEFRTWAKIESQLKTKALERNKYAETYKVITKLGAVFRKCAALSPIQKIHTFFDHGWFSFRQRYINYLIRSNPENDTLELHLVIENQDHETSFLIDVKSTSKLLFRERIEIPLGKSEFQIAIPPYSDSKDLYFINIHPTNAEEHVSIIFSYLELEPRSNTKGKKIKCVVWDLDNTLWKGVMIENEQVEVRNEFIQLIKFLDSKGIVNSIASKNDEPQVMAFLRKHDIDKYFVFNKINWNPKSVNINHTLTQMNIHPNTVVFVDDNPFERNEVKLALPSITCIDPKEILSFSKCNRFNIVVTEDSKKRRETYRMLEKQKREEEVWDGDINDFLASCKIRLILSSPTFQTLPRCYELLQRTNQLNSSGRRLSLEEVTTLVESTDIDSYVLQSTDKFGDYGIVGFLIISRADNIPCVTDFVISCRVANKKIEPTLINYLAAKYGGKIHFNFKRTIRNGPMFKIINELNMEKVQTASDHEIFNCVFDKEYSKIVTITDNTRK</sequence>
<dbReference type="InterPro" id="IPR010037">
    <property type="entry name" value="FkbH_domain"/>
</dbReference>
<name>A0A2U0UNV1_9BACT</name>
<dbReference type="Pfam" id="PF13419">
    <property type="entry name" value="HAD_2"/>
    <property type="match status" value="1"/>
</dbReference>
<dbReference type="RefSeq" id="WP_116615457.1">
    <property type="nucleotide sequence ID" value="NZ_QENY01000001.1"/>
</dbReference>
<dbReference type="InterPro" id="IPR023214">
    <property type="entry name" value="HAD_sf"/>
</dbReference>
<evidence type="ECO:0000313" key="1">
    <source>
        <dbReference type="EMBL" id="PVX59280.1"/>
    </source>
</evidence>
<organism evidence="1 2">
    <name type="scientific">Hallella colorans</name>
    <dbReference type="NCBI Taxonomy" id="1703337"/>
    <lineage>
        <taxon>Bacteria</taxon>
        <taxon>Pseudomonadati</taxon>
        <taxon>Bacteroidota</taxon>
        <taxon>Bacteroidia</taxon>
        <taxon>Bacteroidales</taxon>
        <taxon>Prevotellaceae</taxon>
        <taxon>Hallella</taxon>
    </lineage>
</organism>
<dbReference type="NCBIfam" id="TIGR01681">
    <property type="entry name" value="HAD-SF-IIIC"/>
    <property type="match status" value="1"/>
</dbReference>
<dbReference type="InterPro" id="IPR036412">
    <property type="entry name" value="HAD-like_sf"/>
</dbReference>
<keyword evidence="2" id="KW-1185">Reference proteome</keyword>
<accession>A0A2U0UNV1</accession>
<dbReference type="Proteomes" id="UP000245870">
    <property type="component" value="Unassembled WGS sequence"/>
</dbReference>
<dbReference type="NCBIfam" id="TIGR01686">
    <property type="entry name" value="FkbH"/>
    <property type="match status" value="1"/>
</dbReference>
<proteinExistence type="predicted"/>
<dbReference type="EMBL" id="QENY01000001">
    <property type="protein sequence ID" value="PVX59280.1"/>
    <property type="molecule type" value="Genomic_DNA"/>
</dbReference>
<evidence type="ECO:0000313" key="2">
    <source>
        <dbReference type="Proteomes" id="UP000245870"/>
    </source>
</evidence>
<dbReference type="InterPro" id="IPR041492">
    <property type="entry name" value="HAD_2"/>
</dbReference>
<dbReference type="InterPro" id="IPR010033">
    <property type="entry name" value="HAD_SF_ppase_IIIC"/>
</dbReference>
<dbReference type="AlphaFoldDB" id="A0A2U0UNV1"/>
<gene>
    <name evidence="1" type="ORF">C7379_10148</name>
</gene>
<dbReference type="SUPFAM" id="SSF56784">
    <property type="entry name" value="HAD-like"/>
    <property type="match status" value="1"/>
</dbReference>
<protein>
    <submittedName>
        <fullName evidence="1">HAD superfamily phosphatase (TIGR01681 family)/FkbH-like protein</fullName>
    </submittedName>
</protein>
<comment type="caution">
    <text evidence="1">The sequence shown here is derived from an EMBL/GenBank/DDBJ whole genome shotgun (WGS) entry which is preliminary data.</text>
</comment>